<dbReference type="EMBL" id="MU865993">
    <property type="protein sequence ID" value="KAK4443442.1"/>
    <property type="molecule type" value="Genomic_DNA"/>
</dbReference>
<protein>
    <submittedName>
        <fullName evidence="1">Uncharacterized protein</fullName>
    </submittedName>
</protein>
<name>A0AAV9G6I5_9PEZI</name>
<dbReference type="AlphaFoldDB" id="A0AAV9G6I5"/>
<sequence length="215" mass="23832">MLVNIRRSTPHTIRREYLADNHQRPRGHERLWASTSAAMVTRTTTTTTRRTSNLSTARLQLTMNSSVCPTHQPSELFDPTTFRIFGPWSSKSITRGSTFAVERACTASEAACAKSAMFLGASPGSSHSTCPATFASAATATLAPNCRTKLIIASVNTTKRLLLLWRGGRGGKRWRETKGTRPGSLKLITQRKVEYLWRGAFRPGFVCEALTKSRW</sequence>
<reference evidence="1" key="2">
    <citation type="submission" date="2023-05" db="EMBL/GenBank/DDBJ databases">
        <authorList>
            <consortium name="Lawrence Berkeley National Laboratory"/>
            <person name="Steindorff A."/>
            <person name="Hensen N."/>
            <person name="Bonometti L."/>
            <person name="Westerberg I."/>
            <person name="Brannstrom I.O."/>
            <person name="Guillou S."/>
            <person name="Cros-Aarteil S."/>
            <person name="Calhoun S."/>
            <person name="Haridas S."/>
            <person name="Kuo A."/>
            <person name="Mondo S."/>
            <person name="Pangilinan J."/>
            <person name="Riley R."/>
            <person name="Labutti K."/>
            <person name="Andreopoulos B."/>
            <person name="Lipzen A."/>
            <person name="Chen C."/>
            <person name="Yanf M."/>
            <person name="Daum C."/>
            <person name="Ng V."/>
            <person name="Clum A."/>
            <person name="Ohm R."/>
            <person name="Martin F."/>
            <person name="Silar P."/>
            <person name="Natvig D."/>
            <person name="Lalanne C."/>
            <person name="Gautier V."/>
            <person name="Ament-Velasquez S.L."/>
            <person name="Kruys A."/>
            <person name="Hutchinson M.I."/>
            <person name="Powell A.J."/>
            <person name="Barry K."/>
            <person name="Miller A.N."/>
            <person name="Grigoriev I.V."/>
            <person name="Debuchy R."/>
            <person name="Gladieux P."/>
            <person name="Thoren M.H."/>
            <person name="Johannesson H."/>
        </authorList>
    </citation>
    <scope>NUCLEOTIDE SEQUENCE</scope>
    <source>
        <strain evidence="1">PSN243</strain>
    </source>
</reference>
<proteinExistence type="predicted"/>
<dbReference type="Proteomes" id="UP001321760">
    <property type="component" value="Unassembled WGS sequence"/>
</dbReference>
<keyword evidence="2" id="KW-1185">Reference proteome</keyword>
<evidence type="ECO:0000313" key="2">
    <source>
        <dbReference type="Proteomes" id="UP001321760"/>
    </source>
</evidence>
<comment type="caution">
    <text evidence="1">The sequence shown here is derived from an EMBL/GenBank/DDBJ whole genome shotgun (WGS) entry which is preliminary data.</text>
</comment>
<gene>
    <name evidence="1" type="ORF">QBC34DRAFT_417139</name>
</gene>
<evidence type="ECO:0000313" key="1">
    <source>
        <dbReference type="EMBL" id="KAK4443442.1"/>
    </source>
</evidence>
<organism evidence="1 2">
    <name type="scientific">Podospora aff. communis PSN243</name>
    <dbReference type="NCBI Taxonomy" id="3040156"/>
    <lineage>
        <taxon>Eukaryota</taxon>
        <taxon>Fungi</taxon>
        <taxon>Dikarya</taxon>
        <taxon>Ascomycota</taxon>
        <taxon>Pezizomycotina</taxon>
        <taxon>Sordariomycetes</taxon>
        <taxon>Sordariomycetidae</taxon>
        <taxon>Sordariales</taxon>
        <taxon>Podosporaceae</taxon>
        <taxon>Podospora</taxon>
    </lineage>
</organism>
<reference evidence="1" key="1">
    <citation type="journal article" date="2023" name="Mol. Phylogenet. Evol.">
        <title>Genome-scale phylogeny and comparative genomics of the fungal order Sordariales.</title>
        <authorList>
            <person name="Hensen N."/>
            <person name="Bonometti L."/>
            <person name="Westerberg I."/>
            <person name="Brannstrom I.O."/>
            <person name="Guillou S."/>
            <person name="Cros-Aarteil S."/>
            <person name="Calhoun S."/>
            <person name="Haridas S."/>
            <person name="Kuo A."/>
            <person name="Mondo S."/>
            <person name="Pangilinan J."/>
            <person name="Riley R."/>
            <person name="LaButti K."/>
            <person name="Andreopoulos B."/>
            <person name="Lipzen A."/>
            <person name="Chen C."/>
            <person name="Yan M."/>
            <person name="Daum C."/>
            <person name="Ng V."/>
            <person name="Clum A."/>
            <person name="Steindorff A."/>
            <person name="Ohm R.A."/>
            <person name="Martin F."/>
            <person name="Silar P."/>
            <person name="Natvig D.O."/>
            <person name="Lalanne C."/>
            <person name="Gautier V."/>
            <person name="Ament-Velasquez S.L."/>
            <person name="Kruys A."/>
            <person name="Hutchinson M.I."/>
            <person name="Powell A.J."/>
            <person name="Barry K."/>
            <person name="Miller A.N."/>
            <person name="Grigoriev I.V."/>
            <person name="Debuchy R."/>
            <person name="Gladieux P."/>
            <person name="Hiltunen Thoren M."/>
            <person name="Johannesson H."/>
        </authorList>
    </citation>
    <scope>NUCLEOTIDE SEQUENCE</scope>
    <source>
        <strain evidence="1">PSN243</strain>
    </source>
</reference>
<accession>A0AAV9G6I5</accession>